<evidence type="ECO:0000259" key="4">
    <source>
        <dbReference type="PROSITE" id="PS50213"/>
    </source>
</evidence>
<dbReference type="InterPro" id="IPR050904">
    <property type="entry name" value="Adhesion/Biosynth-related"/>
</dbReference>
<reference evidence="5" key="1">
    <citation type="submission" date="2022-07" db="EMBL/GenBank/DDBJ databases">
        <title>Phylogenomic reconstructions and comparative analyses of Kickxellomycotina fungi.</title>
        <authorList>
            <person name="Reynolds N.K."/>
            <person name="Stajich J.E."/>
            <person name="Barry K."/>
            <person name="Grigoriev I.V."/>
            <person name="Crous P."/>
            <person name="Smith M.E."/>
        </authorList>
    </citation>
    <scope>NUCLEOTIDE SEQUENCE</scope>
    <source>
        <strain evidence="5">NRRL 3115</strain>
    </source>
</reference>
<dbReference type="Proteomes" id="UP001151518">
    <property type="component" value="Unassembled WGS sequence"/>
</dbReference>
<evidence type="ECO:0000256" key="2">
    <source>
        <dbReference type="SAM" id="Phobius"/>
    </source>
</evidence>
<dbReference type="InterPro" id="IPR000782">
    <property type="entry name" value="FAS1_domain"/>
</dbReference>
<feature type="domain" description="FAS1" evidence="4">
    <location>
        <begin position="642"/>
        <end position="814"/>
    </location>
</feature>
<feature type="domain" description="FAS1" evidence="4">
    <location>
        <begin position="80"/>
        <end position="234"/>
    </location>
</feature>
<dbReference type="EMBL" id="JANBTW010000031">
    <property type="protein sequence ID" value="KAJ2677563.1"/>
    <property type="molecule type" value="Genomic_DNA"/>
</dbReference>
<keyword evidence="2" id="KW-0812">Transmembrane</keyword>
<feature type="transmembrane region" description="Helical" evidence="2">
    <location>
        <begin position="1058"/>
        <end position="1083"/>
    </location>
</feature>
<feature type="compositionally biased region" description="Polar residues" evidence="1">
    <location>
        <begin position="252"/>
        <end position="269"/>
    </location>
</feature>
<dbReference type="SUPFAM" id="SSF82153">
    <property type="entry name" value="FAS1 domain"/>
    <property type="match status" value="4"/>
</dbReference>
<feature type="region of interest" description="Disordered" evidence="1">
    <location>
        <begin position="854"/>
        <end position="888"/>
    </location>
</feature>
<feature type="domain" description="FAS1" evidence="4">
    <location>
        <begin position="292"/>
        <end position="448"/>
    </location>
</feature>
<dbReference type="AlphaFoldDB" id="A0A9W8G8W1"/>
<feature type="region of interest" description="Disordered" evidence="1">
    <location>
        <begin position="248"/>
        <end position="269"/>
    </location>
</feature>
<feature type="domain" description="FAS1" evidence="4">
    <location>
        <begin position="453"/>
        <end position="625"/>
    </location>
</feature>
<accession>A0A9W8G8W1</accession>
<gene>
    <name evidence="5" type="ORF">GGI25_003083</name>
</gene>
<dbReference type="InterPro" id="IPR036378">
    <property type="entry name" value="FAS1_dom_sf"/>
</dbReference>
<dbReference type="GO" id="GO:0005615">
    <property type="term" value="C:extracellular space"/>
    <property type="evidence" value="ECO:0007669"/>
    <property type="project" value="TreeGrafter"/>
</dbReference>
<dbReference type="OrthoDB" id="14252at2759"/>
<evidence type="ECO:0000313" key="5">
    <source>
        <dbReference type="EMBL" id="KAJ2677563.1"/>
    </source>
</evidence>
<protein>
    <recommendedName>
        <fullName evidence="4">FAS1 domain-containing protein</fullName>
    </recommendedName>
</protein>
<feature type="signal peptide" evidence="3">
    <location>
        <begin position="1"/>
        <end position="33"/>
    </location>
</feature>
<organism evidence="5 6">
    <name type="scientific">Coemansia spiralis</name>
    <dbReference type="NCBI Taxonomy" id="417178"/>
    <lineage>
        <taxon>Eukaryota</taxon>
        <taxon>Fungi</taxon>
        <taxon>Fungi incertae sedis</taxon>
        <taxon>Zoopagomycota</taxon>
        <taxon>Kickxellomycotina</taxon>
        <taxon>Kickxellomycetes</taxon>
        <taxon>Kickxellales</taxon>
        <taxon>Kickxellaceae</taxon>
        <taxon>Coemansia</taxon>
    </lineage>
</organism>
<dbReference type="Pfam" id="PF02469">
    <property type="entry name" value="Fasciclin"/>
    <property type="match status" value="2"/>
</dbReference>
<dbReference type="PROSITE" id="PS50213">
    <property type="entry name" value="FAS1"/>
    <property type="match status" value="4"/>
</dbReference>
<dbReference type="SMART" id="SM00554">
    <property type="entry name" value="FAS1"/>
    <property type="match status" value="3"/>
</dbReference>
<dbReference type="Gene3D" id="2.30.180.10">
    <property type="entry name" value="FAS1 domain"/>
    <property type="match status" value="4"/>
</dbReference>
<sequence>MRRPETARAAATVRYVALLLVALMLHLLFPAAAERIAEATAAYQTTPLPASLAVKDKAGLLLFSTTNLAALDSEEGSKRPITFVDLLSSDERFSEFLHTVQRLRMVIQLNRIRNGTLFVPTNEALREYRKEYVQKSSIAGSVYRSVSDQQAWYHFIADGAIDAKQLASKTMLWESYSRSAADVKPGDNNTAEAGIMLKTQTNRRTGKLEANGIPVIARSFSCEAGNAFLIDGVLDIPPSIRELLRQEAPGGQLSSSRNSLKQQTQQERSHLRQLNQLSATASERTHGEAIGLSFEEGDVEDMNEYGLVERLLVAAGWLDAIVSSEAGEMHTLWAFNNKAFSGCFSFAERSYLLNGPEFAADDQALLEEAIKDARIVAERYVSSGAISLARLGDGEHEVSGFRNRTGHTLIVSSDPRHGGWSGQIDGQPISNADIVAENGIVHGIEEVHRPENLVFTPQKILVGLNATLFIRLLKDTGLGEYIDGSRQSRELTILAPTNRAMEDAFGYDLGDDRDGSDGPIIAANLAKVLSTYDVQGEPLFAEPVHALPLKVSPRERQRDWALYHLVDGQQSVDDLAKNPLLRTLFSPDSTNGKQQVVKAHVDQAHGALSKHVSFNGADNILSEPVVVGNTTIYLLSSPMPTPPSLVNALIPNLELSLFVAAMGASNIVDQIQQEAGVTVLAPVTNAFTSLGLVWSYLSLPGDSGARSDLSRLVKAHILKKPVYSDEIPLHTGSTADTLVVETLNGNKVGLYRTQHGIFAVVDQKELPPSFNGKGLRQHTTGRLTSVSSDTSNLHISESDILLRTGVAHVLENGLILPSNVEITSTKLLHGMKAHIFADLLERFNLTHVLEDPHANKTLTHRQQRTGGVARTAHSSDSTEDGDTPDENIVGYSLLVPSDKAWRENAAYRELVRRDHDEVRIIDDGSDSSNPWRNATTADIKRYLDMLVRLHIIPVVGDRTQAYADGHQLPANQLRLADRKTYPTLLENVKLKAHEFASDRFSIQLADMPFYQAPGGAPFISFAMVVRSGIARTGAVFELDSALRLPPDDNSGPGGWKQFAWNAAVWLTGIGMGSGLLGVSGYWVRQWWTRSDYESL</sequence>
<evidence type="ECO:0000256" key="3">
    <source>
        <dbReference type="SAM" id="SignalP"/>
    </source>
</evidence>
<feature type="chain" id="PRO_5040922328" description="FAS1 domain-containing protein" evidence="3">
    <location>
        <begin position="34"/>
        <end position="1095"/>
    </location>
</feature>
<name>A0A9W8G8W1_9FUNG</name>
<proteinExistence type="predicted"/>
<keyword evidence="2" id="KW-1133">Transmembrane helix</keyword>
<evidence type="ECO:0000313" key="6">
    <source>
        <dbReference type="Proteomes" id="UP001151518"/>
    </source>
</evidence>
<evidence type="ECO:0000256" key="1">
    <source>
        <dbReference type="SAM" id="MobiDB-lite"/>
    </source>
</evidence>
<dbReference type="PANTHER" id="PTHR10900">
    <property type="entry name" value="PERIOSTIN-RELATED"/>
    <property type="match status" value="1"/>
</dbReference>
<keyword evidence="3" id="KW-0732">Signal</keyword>
<keyword evidence="2" id="KW-0472">Membrane</keyword>
<comment type="caution">
    <text evidence="5">The sequence shown here is derived from an EMBL/GenBank/DDBJ whole genome shotgun (WGS) entry which is preliminary data.</text>
</comment>
<dbReference type="PANTHER" id="PTHR10900:SF77">
    <property type="entry name" value="FI19380P1"/>
    <property type="match status" value="1"/>
</dbReference>